<dbReference type="CDD" id="cd03465">
    <property type="entry name" value="URO-D_like"/>
    <property type="match status" value="1"/>
</dbReference>
<dbReference type="GeneID" id="92903710"/>
<evidence type="ECO:0000313" key="4">
    <source>
        <dbReference type="Proteomes" id="UP000069912"/>
    </source>
</evidence>
<dbReference type="GO" id="GO:0006779">
    <property type="term" value="P:porphyrin-containing compound biosynthetic process"/>
    <property type="evidence" value="ECO:0007669"/>
    <property type="project" value="InterPro"/>
</dbReference>
<dbReference type="PANTHER" id="PTHR47099:SF1">
    <property type="entry name" value="METHYLCOBAMIDE:COM METHYLTRANSFERASE MTBA"/>
    <property type="match status" value="1"/>
</dbReference>
<feature type="domain" description="Uroporphyrinogen decarboxylase (URO-D)" evidence="1">
    <location>
        <begin position="8"/>
        <end position="345"/>
    </location>
</feature>
<dbReference type="AlphaFoldDB" id="A0A0X8FDB7"/>
<dbReference type="GO" id="GO:0032259">
    <property type="term" value="P:methylation"/>
    <property type="evidence" value="ECO:0007669"/>
    <property type="project" value="UniProtKB-KW"/>
</dbReference>
<dbReference type="RefSeq" id="WP_067975086.1">
    <property type="nucleotide sequence ID" value="NZ_CAJHKM010000008.1"/>
</dbReference>
<dbReference type="GO" id="GO:0004853">
    <property type="term" value="F:uroporphyrinogen decarboxylase activity"/>
    <property type="evidence" value="ECO:0007669"/>
    <property type="project" value="InterPro"/>
</dbReference>
<protein>
    <submittedName>
        <fullName evidence="3">Methyltransferase</fullName>
    </submittedName>
</protein>
<reference evidence="4" key="2">
    <citation type="submission" date="2016-01" db="EMBL/GenBank/DDBJ databases">
        <title>Six Aerococcus type strain genome sequencing and assembly using PacBio and Illumina Hiseq.</title>
        <authorList>
            <person name="Carkaci D."/>
            <person name="Dargis R."/>
            <person name="Nielsen X.C."/>
            <person name="Skovgaard O."/>
            <person name="Fuursted K."/>
            <person name="Christensen J.J."/>
        </authorList>
    </citation>
    <scope>NUCLEOTIDE SEQUENCE [LARGE SCALE GENOMIC DNA]</scope>
    <source>
        <strain evidence="4">CCUG43001</strain>
    </source>
</reference>
<dbReference type="Proteomes" id="UP000234239">
    <property type="component" value="Unassembled WGS sequence"/>
</dbReference>
<dbReference type="GO" id="GO:0008168">
    <property type="term" value="F:methyltransferase activity"/>
    <property type="evidence" value="ECO:0007669"/>
    <property type="project" value="UniProtKB-KW"/>
</dbReference>
<sequence length="350" mass="38560">MTETMTSVDRLQAYQAGQAVDRRPIMLFHGTVGAKLAGMTYRESEMTAENIAQKEITVAEKFAPDNYSVNFGLYGMGHALGSQFKASEDSSDAIVSYALDDLAAIDQLDAGRLRLRNDPNQQKHYEAIELIQKKLGPDYRIDYELSGPITSAASLYPPEQLLRATRKKTDQVHQLLRFVTDALLQIIDDFAAANPSIGFSLTDPVASGALLSPKQYEKFCQPYTKEIVDRIHHYGKSVTLHICGDCTKSLPYIAGTGIDYFSADQTVDLQAAKEGLGPDCGLIGNIDPVKYFLQGQPEDLEAQVAQSYAQAADHEGGYLLGPGCSVPYHTPEENIQAYMEAARRYSRDDK</sequence>
<dbReference type="Pfam" id="PF01208">
    <property type="entry name" value="URO-D"/>
    <property type="match status" value="1"/>
</dbReference>
<evidence type="ECO:0000313" key="3">
    <source>
        <dbReference type="EMBL" id="PKZ20459.1"/>
    </source>
</evidence>
<dbReference type="EMBL" id="PKGY01000009">
    <property type="protein sequence ID" value="PKZ20459.1"/>
    <property type="molecule type" value="Genomic_DNA"/>
</dbReference>
<name>A0A0X8FDB7_9LACT</name>
<dbReference type="InterPro" id="IPR052024">
    <property type="entry name" value="Methanogen_methyltrans"/>
</dbReference>
<gene>
    <name evidence="2" type="ORF">AWM72_06480</name>
    <name evidence="3" type="ORF">CYJ28_10015</name>
</gene>
<reference evidence="3 5" key="3">
    <citation type="submission" date="2017-12" db="EMBL/GenBank/DDBJ databases">
        <title>Phylogenetic diversity of female urinary microbiome.</title>
        <authorList>
            <person name="Thomas-White K."/>
            <person name="Wolfe A.J."/>
        </authorList>
    </citation>
    <scope>NUCLEOTIDE SEQUENCE [LARGE SCALE GENOMIC DNA]</scope>
    <source>
        <strain evidence="3 5">UMB0139</strain>
    </source>
</reference>
<keyword evidence="3" id="KW-0808">Transferase</keyword>
<keyword evidence="4" id="KW-1185">Reference proteome</keyword>
<dbReference type="SUPFAM" id="SSF51726">
    <property type="entry name" value="UROD/MetE-like"/>
    <property type="match status" value="1"/>
</dbReference>
<dbReference type="InterPro" id="IPR038071">
    <property type="entry name" value="UROD/MetE-like_sf"/>
</dbReference>
<dbReference type="EMBL" id="CP014160">
    <property type="protein sequence ID" value="AMB94432.1"/>
    <property type="molecule type" value="Genomic_DNA"/>
</dbReference>
<dbReference type="OrthoDB" id="9780425at2"/>
<dbReference type="InterPro" id="IPR000257">
    <property type="entry name" value="Uroporphyrinogen_deCOase"/>
</dbReference>
<reference evidence="2 4" key="1">
    <citation type="journal article" date="2016" name="Genome Announc.">
        <title>Complete Genome Sequences of Aerococcus christensenii CCUG 28831T, Aerococcus sanguinicola CCUG 43001T, Aerococcus urinae CCUG 36881T, Aerococcus urinaeequi CCUG 28094T, Aerococcus urinaehominis CCUG 42038 BT, and Aerococcus viridans CCUG 4311T.</title>
        <authorList>
            <person name="Carkaci D."/>
            <person name="Dargis R."/>
            <person name="Nielsen X.C."/>
            <person name="Skovgaard O."/>
            <person name="Fuursted K."/>
            <person name="Christensen J.J."/>
        </authorList>
    </citation>
    <scope>NUCLEOTIDE SEQUENCE [LARGE SCALE GENOMIC DNA]</scope>
    <source>
        <strain evidence="2 4">CCUG43001</strain>
    </source>
</reference>
<evidence type="ECO:0000313" key="2">
    <source>
        <dbReference type="EMBL" id="AMB94432.1"/>
    </source>
</evidence>
<dbReference type="KEGG" id="asan:AWM72_06480"/>
<dbReference type="Gene3D" id="3.20.20.210">
    <property type="match status" value="1"/>
</dbReference>
<evidence type="ECO:0000259" key="1">
    <source>
        <dbReference type="Pfam" id="PF01208"/>
    </source>
</evidence>
<proteinExistence type="predicted"/>
<accession>A0A0X8FDB7</accession>
<keyword evidence="3" id="KW-0489">Methyltransferase</keyword>
<dbReference type="PANTHER" id="PTHR47099">
    <property type="entry name" value="METHYLCOBAMIDE:COM METHYLTRANSFERASE MTBA"/>
    <property type="match status" value="1"/>
</dbReference>
<organism evidence="2 4">
    <name type="scientific">Aerococcus sanguinicola</name>
    <dbReference type="NCBI Taxonomy" id="119206"/>
    <lineage>
        <taxon>Bacteria</taxon>
        <taxon>Bacillati</taxon>
        <taxon>Bacillota</taxon>
        <taxon>Bacilli</taxon>
        <taxon>Lactobacillales</taxon>
        <taxon>Aerococcaceae</taxon>
        <taxon>Aerococcus</taxon>
    </lineage>
</organism>
<dbReference type="Proteomes" id="UP000069912">
    <property type="component" value="Chromosome"/>
</dbReference>
<evidence type="ECO:0000313" key="5">
    <source>
        <dbReference type="Proteomes" id="UP000234239"/>
    </source>
</evidence>